<sequence length="578" mass="67012">MESYDDEDLLGWLFKDDLQNIELVELNIAPENSGLAPQLQPQAPSQNPLAPKPVEVKRPTVSLLQKSQKRFQTVTPEELKDLKDSRQAKSTKQNTKWVVKVFQGSIISSLLSLYITTSPVLQTDAHQTQSPGFIRSSYGFDRKLPICNRSIQRFIGEDVKIQCKWQSEFVHETKWTLNGMEIKQSERTKTIATRDNNNVDTVEIFLIDKNDYGTYQLWISGNSTGNGVNKDSKVLFKDMIALMVLTEKDEIKQTVTTRLRLKYIVLPDESYNIYGKGNNGTQPNPFENSEKSYLEEEIISCSFRQIIEVSLFALSSILFWKHLIFFLHRNVISTTIRFIFSLGASTEKECPSNAYDYEYDVLIVSTENDKDFVTENTIITSPEDKECAVCFPERDFDPGIPFLDSYSEVLRSSNTILVLFSEEFLEDPITYAIIYEILTMPSIKFRTDNILLIKIDECEIPSLLKKRCDFFDKTQLFPLESYRIELCIWLEARIPRFDRNTIRVDLAKLVFNAFLEMVFYYIVIVILIMYGCLPGSIFESYVGYCFCFAFVLQLNSLVRFIYRYISRNDEEKRIQNNM</sequence>
<dbReference type="AlphaFoldDB" id="A0A8B6H9T0"/>
<evidence type="ECO:0000256" key="1">
    <source>
        <dbReference type="SAM" id="Phobius"/>
    </source>
</evidence>
<evidence type="ECO:0000259" key="2">
    <source>
        <dbReference type="PROSITE" id="PS50104"/>
    </source>
</evidence>
<reference evidence="3" key="1">
    <citation type="submission" date="2018-11" db="EMBL/GenBank/DDBJ databases">
        <authorList>
            <person name="Alioto T."/>
            <person name="Alioto T."/>
        </authorList>
    </citation>
    <scope>NUCLEOTIDE SEQUENCE</scope>
</reference>
<dbReference type="OrthoDB" id="10431637at2759"/>
<feature type="transmembrane region" description="Helical" evidence="1">
    <location>
        <begin position="541"/>
        <end position="562"/>
    </location>
</feature>
<name>A0A8B6H9T0_MYTGA</name>
<evidence type="ECO:0000313" key="3">
    <source>
        <dbReference type="EMBL" id="VDI76594.1"/>
    </source>
</evidence>
<protein>
    <recommendedName>
        <fullName evidence="2">TIR domain-containing protein</fullName>
    </recommendedName>
</protein>
<feature type="transmembrane region" description="Helical" evidence="1">
    <location>
        <begin position="509"/>
        <end position="529"/>
    </location>
</feature>
<dbReference type="InterPro" id="IPR036179">
    <property type="entry name" value="Ig-like_dom_sf"/>
</dbReference>
<dbReference type="InterPro" id="IPR035897">
    <property type="entry name" value="Toll_tir_struct_dom_sf"/>
</dbReference>
<organism evidence="3 4">
    <name type="scientific">Mytilus galloprovincialis</name>
    <name type="common">Mediterranean mussel</name>
    <dbReference type="NCBI Taxonomy" id="29158"/>
    <lineage>
        <taxon>Eukaryota</taxon>
        <taxon>Metazoa</taxon>
        <taxon>Spiralia</taxon>
        <taxon>Lophotrochozoa</taxon>
        <taxon>Mollusca</taxon>
        <taxon>Bivalvia</taxon>
        <taxon>Autobranchia</taxon>
        <taxon>Pteriomorphia</taxon>
        <taxon>Mytilida</taxon>
        <taxon>Mytiloidea</taxon>
        <taxon>Mytilidae</taxon>
        <taxon>Mytilinae</taxon>
        <taxon>Mytilus</taxon>
    </lineage>
</organism>
<dbReference type="Gene3D" id="2.60.40.10">
    <property type="entry name" value="Immunoglobulins"/>
    <property type="match status" value="1"/>
</dbReference>
<dbReference type="InterPro" id="IPR000157">
    <property type="entry name" value="TIR_dom"/>
</dbReference>
<dbReference type="EMBL" id="UYJE01009779">
    <property type="protein sequence ID" value="VDI76594.1"/>
    <property type="molecule type" value="Genomic_DNA"/>
</dbReference>
<dbReference type="SUPFAM" id="SSF48726">
    <property type="entry name" value="Immunoglobulin"/>
    <property type="match status" value="1"/>
</dbReference>
<proteinExistence type="predicted"/>
<dbReference type="SUPFAM" id="SSF52200">
    <property type="entry name" value="Toll/Interleukin receptor TIR domain"/>
    <property type="match status" value="1"/>
</dbReference>
<accession>A0A8B6H9T0</accession>
<dbReference type="Gene3D" id="3.40.50.10140">
    <property type="entry name" value="Toll/interleukin-1 receptor homology (TIR) domain"/>
    <property type="match status" value="1"/>
</dbReference>
<feature type="domain" description="TIR" evidence="2">
    <location>
        <begin position="357"/>
        <end position="502"/>
    </location>
</feature>
<keyword evidence="4" id="KW-1185">Reference proteome</keyword>
<comment type="caution">
    <text evidence="3">The sequence shown here is derived from an EMBL/GenBank/DDBJ whole genome shotgun (WGS) entry which is preliminary data.</text>
</comment>
<keyword evidence="1" id="KW-0472">Membrane</keyword>
<dbReference type="PROSITE" id="PS50104">
    <property type="entry name" value="TIR"/>
    <property type="match status" value="1"/>
</dbReference>
<keyword evidence="1" id="KW-0812">Transmembrane</keyword>
<dbReference type="GO" id="GO:0007165">
    <property type="term" value="P:signal transduction"/>
    <property type="evidence" value="ECO:0007669"/>
    <property type="project" value="InterPro"/>
</dbReference>
<evidence type="ECO:0000313" key="4">
    <source>
        <dbReference type="Proteomes" id="UP000596742"/>
    </source>
</evidence>
<keyword evidence="1" id="KW-1133">Transmembrane helix</keyword>
<dbReference type="Proteomes" id="UP000596742">
    <property type="component" value="Unassembled WGS sequence"/>
</dbReference>
<gene>
    <name evidence="3" type="ORF">MGAL_10B020166</name>
</gene>
<feature type="transmembrane region" description="Helical" evidence="1">
    <location>
        <begin position="309"/>
        <end position="327"/>
    </location>
</feature>
<dbReference type="InterPro" id="IPR013783">
    <property type="entry name" value="Ig-like_fold"/>
</dbReference>